<dbReference type="SUPFAM" id="SSF141452">
    <property type="entry name" value="Hcp1-like"/>
    <property type="match status" value="1"/>
</dbReference>
<name>A0A069NNE1_9BURK</name>
<dbReference type="Proteomes" id="UP000027439">
    <property type="component" value="Unassembled WGS sequence"/>
</dbReference>
<dbReference type="InterPro" id="IPR008514">
    <property type="entry name" value="T6SS_Hcp"/>
</dbReference>
<dbReference type="Proteomes" id="UP000597138">
    <property type="component" value="Unassembled WGS sequence"/>
</dbReference>
<dbReference type="eggNOG" id="COG3157">
    <property type="taxonomic scope" value="Bacteria"/>
</dbReference>
<reference evidence="1" key="1">
    <citation type="journal article" date="2014" name="Int. J. Syst. Evol. Microbiol.">
        <title>Complete genome of a new Firmicutes species belonging to the dominant human colonic microbiota ('Ruminococcus bicirculans') reveals two chromosomes and a selective capacity to utilize plant glucans.</title>
        <authorList>
            <consortium name="NISC Comparative Sequencing Program"/>
            <person name="Wegmann U."/>
            <person name="Louis P."/>
            <person name="Goesmann A."/>
            <person name="Henrissat B."/>
            <person name="Duncan S.H."/>
            <person name="Flint H.J."/>
        </authorList>
    </citation>
    <scope>NUCLEOTIDE SEQUENCE</scope>
    <source>
        <strain evidence="1">CGMCC 1.11013</strain>
    </source>
</reference>
<dbReference type="Pfam" id="PF05638">
    <property type="entry name" value="T6SS_HCP"/>
    <property type="match status" value="1"/>
</dbReference>
<evidence type="ECO:0000313" key="1">
    <source>
        <dbReference type="EMBL" id="GGD91758.1"/>
    </source>
</evidence>
<evidence type="ECO:0000313" key="2">
    <source>
        <dbReference type="EMBL" id="KDR29998.1"/>
    </source>
</evidence>
<sequence length="156" mass="16648">MADMFIKIDGIAGESQDLTHPGEIEVSSWEWKISAPATSGSGGGAGKATASDFSFAHQIDRSSPNLMRFCLEGRRISKAVFSMRKAGGVPLDFCKITMSDVVVTKCHPSAIGSLNDEHVTLSFTKVKQEYVLQNTMGGSAGTVCAESDIKKNVSEN</sequence>
<keyword evidence="4" id="KW-1185">Reference proteome</keyword>
<reference evidence="4" key="3">
    <citation type="journal article" date="2019" name="Int. J. Syst. Evol. Microbiol.">
        <title>The Global Catalogue of Microorganisms (GCM) 10K type strain sequencing project: providing services to taxonomists for standard genome sequencing and annotation.</title>
        <authorList>
            <consortium name="The Broad Institute Genomics Platform"/>
            <consortium name="The Broad Institute Genome Sequencing Center for Infectious Disease"/>
            <person name="Wu L."/>
            <person name="Ma J."/>
        </authorList>
    </citation>
    <scope>NUCLEOTIDE SEQUENCE [LARGE SCALE GENOMIC DNA]</scope>
    <source>
        <strain evidence="4">CGMCC 1.11013</strain>
    </source>
</reference>
<comment type="caution">
    <text evidence="2">The sequence shown here is derived from an EMBL/GenBank/DDBJ whole genome shotgun (WGS) entry which is preliminary data.</text>
</comment>
<evidence type="ECO:0000313" key="4">
    <source>
        <dbReference type="Proteomes" id="UP000597138"/>
    </source>
</evidence>
<dbReference type="AlphaFoldDB" id="A0A069NNE1"/>
<dbReference type="EMBL" id="JFHE01000028">
    <property type="protein sequence ID" value="KDR29998.1"/>
    <property type="molecule type" value="Genomic_DNA"/>
</dbReference>
<reference evidence="1" key="4">
    <citation type="submission" date="2024-05" db="EMBL/GenBank/DDBJ databases">
        <authorList>
            <person name="Sun Q."/>
            <person name="Zhou Y."/>
        </authorList>
    </citation>
    <scope>NUCLEOTIDE SEQUENCE</scope>
    <source>
        <strain evidence="1">CGMCC 1.11013</strain>
    </source>
</reference>
<dbReference type="PANTHER" id="PTHR36152">
    <property type="entry name" value="CYTOPLASMIC PROTEIN-RELATED"/>
    <property type="match status" value="1"/>
</dbReference>
<dbReference type="STRING" id="1071679.BG57_15210"/>
<reference evidence="2 3" key="2">
    <citation type="submission" date="2014-03" db="EMBL/GenBank/DDBJ databases">
        <title>Draft Genome Sequences of Four Burkholderia Strains.</title>
        <authorList>
            <person name="Liu X.Y."/>
            <person name="Li C.X."/>
            <person name="Xu J.H."/>
        </authorList>
    </citation>
    <scope>NUCLEOTIDE SEQUENCE [LARGE SCALE GENOMIC DNA]</scope>
    <source>
        <strain evidence="2 3">R27</strain>
    </source>
</reference>
<gene>
    <name evidence="2" type="ORF">BG57_15210</name>
    <name evidence="1" type="ORF">GCM10010985_53120</name>
</gene>
<dbReference type="RefSeq" id="WP_035968232.1">
    <property type="nucleotide sequence ID" value="NZ_BMEG01000012.1"/>
</dbReference>
<dbReference type="EMBL" id="BMEG01000012">
    <property type="protein sequence ID" value="GGD91758.1"/>
    <property type="molecule type" value="Genomic_DNA"/>
</dbReference>
<organism evidence="2 3">
    <name type="scientific">Caballeronia grimmiae</name>
    <dbReference type="NCBI Taxonomy" id="1071679"/>
    <lineage>
        <taxon>Bacteria</taxon>
        <taxon>Pseudomonadati</taxon>
        <taxon>Pseudomonadota</taxon>
        <taxon>Betaproteobacteria</taxon>
        <taxon>Burkholderiales</taxon>
        <taxon>Burkholderiaceae</taxon>
        <taxon>Caballeronia</taxon>
    </lineage>
</organism>
<protein>
    <submittedName>
        <fullName evidence="2">Hcp1 family type VI secretion system effector</fullName>
    </submittedName>
</protein>
<dbReference type="InterPro" id="IPR036624">
    <property type="entry name" value="Hcp1-lik_sf"/>
</dbReference>
<dbReference type="Gene3D" id="2.30.110.20">
    <property type="entry name" value="Hcp1-like"/>
    <property type="match status" value="1"/>
</dbReference>
<dbReference type="OrthoDB" id="5066999at2"/>
<dbReference type="InterPro" id="IPR053165">
    <property type="entry name" value="HSI-I_assembly_Hcp1"/>
</dbReference>
<evidence type="ECO:0000313" key="3">
    <source>
        <dbReference type="Proteomes" id="UP000027439"/>
    </source>
</evidence>
<dbReference type="PANTHER" id="PTHR36152:SF5">
    <property type="entry name" value="PROTEIN HCP1"/>
    <property type="match status" value="1"/>
</dbReference>
<proteinExistence type="predicted"/>
<accession>A0A069NNE1</accession>